<comment type="subcellular location">
    <subcellularLocation>
        <location evidence="1">Membrane</location>
        <topology evidence="1">Multi-pass membrane protein</topology>
    </subcellularLocation>
</comment>
<evidence type="ECO:0000256" key="2">
    <source>
        <dbReference type="ARBA" id="ARBA00022692"/>
    </source>
</evidence>
<reference evidence="7 8" key="1">
    <citation type="journal article" date="2014" name="BMC Genomics">
        <title>Comparative genome sequencing reveals chemotype-specific gene clusters in the toxigenic black mold Stachybotrys.</title>
        <authorList>
            <person name="Semeiks J."/>
            <person name="Borek D."/>
            <person name="Otwinowski Z."/>
            <person name="Grishin N.V."/>
        </authorList>
    </citation>
    <scope>NUCLEOTIDE SEQUENCE [LARGE SCALE GENOMIC DNA]</scope>
    <source>
        <strain evidence="8">CBS 109288 / IBT 7711</strain>
    </source>
</reference>
<gene>
    <name evidence="7" type="ORF">S7711_01589</name>
</gene>
<proteinExistence type="predicted"/>
<evidence type="ECO:0000256" key="5">
    <source>
        <dbReference type="SAM" id="MobiDB-lite"/>
    </source>
</evidence>
<accession>A0A084BC58</accession>
<feature type="non-terminal residue" evidence="7">
    <location>
        <position position="1"/>
    </location>
</feature>
<feature type="compositionally biased region" description="Polar residues" evidence="5">
    <location>
        <begin position="310"/>
        <end position="324"/>
    </location>
</feature>
<evidence type="ECO:0000256" key="6">
    <source>
        <dbReference type="SAM" id="Phobius"/>
    </source>
</evidence>
<evidence type="ECO:0000256" key="3">
    <source>
        <dbReference type="ARBA" id="ARBA00022989"/>
    </source>
</evidence>
<dbReference type="GO" id="GO:0016020">
    <property type="term" value="C:membrane"/>
    <property type="evidence" value="ECO:0007669"/>
    <property type="project" value="UniProtKB-SubCell"/>
</dbReference>
<dbReference type="PANTHER" id="PTHR31465">
    <property type="entry name" value="PROTEIN RTA1-RELATED"/>
    <property type="match status" value="1"/>
</dbReference>
<dbReference type="OrthoDB" id="3358017at2759"/>
<feature type="transmembrane region" description="Helical" evidence="6">
    <location>
        <begin position="118"/>
        <end position="139"/>
    </location>
</feature>
<feature type="transmembrane region" description="Helical" evidence="6">
    <location>
        <begin position="240"/>
        <end position="260"/>
    </location>
</feature>
<dbReference type="Pfam" id="PF04479">
    <property type="entry name" value="RTA1"/>
    <property type="match status" value="1"/>
</dbReference>
<evidence type="ECO:0000313" key="8">
    <source>
        <dbReference type="Proteomes" id="UP000028045"/>
    </source>
</evidence>
<evidence type="ECO:0000256" key="4">
    <source>
        <dbReference type="ARBA" id="ARBA00023136"/>
    </source>
</evidence>
<keyword evidence="3 6" id="KW-1133">Transmembrane helix</keyword>
<sequence length="324" mass="35832">VCRHPSQHLQTLGVVLKTCIAIFPFSISYSSAPVLSLEMPELRPYRGDYYLWLYIPSTAAAGIFTALFALGTAVVFWRMIKSSAWFCSVFVLGGLLEVAGYAARAIAENRTEQLMPYVIQSTFILVAPALFAASVYMVLGRTVQNIRAESLSIVPVTWLTTIFVCGDVLSFVVQASGAGVMVAADSISTGENIIIGGLFVQLIIFGLFIITTAVLHKRVRLYGPSVYEAHGNEWEKMIQMLYIVSVLIMLRSVFRVVEYIMGNDGYLLSHEWTLYVFDAALMVGFIALFAWRFPGHLSRTRTEVDIEMPSPSQHGQKSATSGNK</sequence>
<name>A0A084BC58_STACB</name>
<evidence type="ECO:0000256" key="1">
    <source>
        <dbReference type="ARBA" id="ARBA00004141"/>
    </source>
</evidence>
<feature type="transmembrane region" description="Helical" evidence="6">
    <location>
        <begin position="12"/>
        <end position="31"/>
    </location>
</feature>
<feature type="transmembrane region" description="Helical" evidence="6">
    <location>
        <begin position="193"/>
        <end position="215"/>
    </location>
</feature>
<keyword evidence="8" id="KW-1185">Reference proteome</keyword>
<dbReference type="PANTHER" id="PTHR31465:SF27">
    <property type="entry name" value="DOMAIN PROTEIN, PUTATIVE (AFU_ORTHOLOGUE AFUA_3G01030)-RELATED"/>
    <property type="match status" value="1"/>
</dbReference>
<keyword evidence="4 6" id="KW-0472">Membrane</keyword>
<feature type="transmembrane region" description="Helical" evidence="6">
    <location>
        <begin position="84"/>
        <end position="106"/>
    </location>
</feature>
<dbReference type="AlphaFoldDB" id="A0A084BC58"/>
<feature type="region of interest" description="Disordered" evidence="5">
    <location>
        <begin position="304"/>
        <end position="324"/>
    </location>
</feature>
<feature type="transmembrane region" description="Helical" evidence="6">
    <location>
        <begin position="51"/>
        <end position="77"/>
    </location>
</feature>
<feature type="transmembrane region" description="Helical" evidence="6">
    <location>
        <begin position="151"/>
        <end position="173"/>
    </location>
</feature>
<dbReference type="InterPro" id="IPR007568">
    <property type="entry name" value="RTA1"/>
</dbReference>
<dbReference type="Proteomes" id="UP000028045">
    <property type="component" value="Unassembled WGS sequence"/>
</dbReference>
<dbReference type="EMBL" id="KL647400">
    <property type="protein sequence ID" value="KEY75137.1"/>
    <property type="molecule type" value="Genomic_DNA"/>
</dbReference>
<dbReference type="HOGENOM" id="CLU_033465_3_1_1"/>
<evidence type="ECO:0000313" key="7">
    <source>
        <dbReference type="EMBL" id="KEY75137.1"/>
    </source>
</evidence>
<keyword evidence="2 6" id="KW-0812">Transmembrane</keyword>
<organism evidence="7 8">
    <name type="scientific">Stachybotrys chartarum (strain CBS 109288 / IBT 7711)</name>
    <name type="common">Toxic black mold</name>
    <name type="synonym">Stilbospora chartarum</name>
    <dbReference type="NCBI Taxonomy" id="1280523"/>
    <lineage>
        <taxon>Eukaryota</taxon>
        <taxon>Fungi</taxon>
        <taxon>Dikarya</taxon>
        <taxon>Ascomycota</taxon>
        <taxon>Pezizomycotina</taxon>
        <taxon>Sordariomycetes</taxon>
        <taxon>Hypocreomycetidae</taxon>
        <taxon>Hypocreales</taxon>
        <taxon>Stachybotryaceae</taxon>
        <taxon>Stachybotrys</taxon>
    </lineage>
</organism>
<feature type="transmembrane region" description="Helical" evidence="6">
    <location>
        <begin position="272"/>
        <end position="291"/>
    </location>
</feature>
<protein>
    <submittedName>
        <fullName evidence="7">Uncharacterized protein</fullName>
    </submittedName>
</protein>